<dbReference type="STRING" id="551996.SAMN05192573_108213"/>
<dbReference type="Proteomes" id="UP000199705">
    <property type="component" value="Unassembled WGS sequence"/>
</dbReference>
<accession>A0A1G8BBG6</accession>
<evidence type="ECO:0000313" key="1">
    <source>
        <dbReference type="EMBL" id="SDH30431.1"/>
    </source>
</evidence>
<sequence length="243" mass="30234">MNTHEWPRCIKSARRKRRLVKTGRDKQLIQMDKRRDELREQRRLLPMVALEHPYQRGWKRFFVLRDDHKHNPRKDFYEALLMKINTVEYHQDKSFKRKKRRKQRYVYQAKPQILRELSQHSWDINRINLTEQEKVCFTRVETFDVKTYRTEVKYVFAEPWRYVLKVAPHMVTHTKMIDADIERELAWIDEHIDNNHLWPRINLLTRGRSYRWKDEFNDRPKYINKFKNTPRYACKEAYLELET</sequence>
<dbReference type="AlphaFoldDB" id="A0A1G8BBG6"/>
<dbReference type="EMBL" id="FNCG01000008">
    <property type="protein sequence ID" value="SDH30431.1"/>
    <property type="molecule type" value="Genomic_DNA"/>
</dbReference>
<name>A0A1G8BBG6_9SPHI</name>
<proteinExistence type="predicted"/>
<evidence type="ECO:0000313" key="2">
    <source>
        <dbReference type="Proteomes" id="UP000199705"/>
    </source>
</evidence>
<keyword evidence="2" id="KW-1185">Reference proteome</keyword>
<reference evidence="2" key="1">
    <citation type="submission" date="2016-10" db="EMBL/GenBank/DDBJ databases">
        <authorList>
            <person name="Varghese N."/>
            <person name="Submissions S."/>
        </authorList>
    </citation>
    <scope>NUCLEOTIDE SEQUENCE [LARGE SCALE GENOMIC DNA]</scope>
    <source>
        <strain evidence="2">Gh-67</strain>
    </source>
</reference>
<dbReference type="RefSeq" id="WP_091169652.1">
    <property type="nucleotide sequence ID" value="NZ_FNCG01000008.1"/>
</dbReference>
<gene>
    <name evidence="1" type="ORF">SAMN05192573_108213</name>
</gene>
<protein>
    <submittedName>
        <fullName evidence="1">Uncharacterized protein</fullName>
    </submittedName>
</protein>
<organism evidence="1 2">
    <name type="scientific">Mucilaginibacter gossypii</name>
    <dbReference type="NCBI Taxonomy" id="551996"/>
    <lineage>
        <taxon>Bacteria</taxon>
        <taxon>Pseudomonadati</taxon>
        <taxon>Bacteroidota</taxon>
        <taxon>Sphingobacteriia</taxon>
        <taxon>Sphingobacteriales</taxon>
        <taxon>Sphingobacteriaceae</taxon>
        <taxon>Mucilaginibacter</taxon>
    </lineage>
</organism>